<proteinExistence type="predicted"/>
<reference evidence="1" key="1">
    <citation type="submission" date="2019-04" db="EMBL/GenBank/DDBJ databases">
        <title>Sequencing of skin fungus with MAO and IRED activity.</title>
        <authorList>
            <person name="Marsaioli A.J."/>
            <person name="Bonatto J.M.C."/>
            <person name="Reis Junior O."/>
        </authorList>
    </citation>
    <scope>NUCLEOTIDE SEQUENCE</scope>
    <source>
        <strain evidence="1">30M1</strain>
    </source>
</reference>
<evidence type="ECO:0000313" key="1">
    <source>
        <dbReference type="EMBL" id="KAF2993356.1"/>
    </source>
</evidence>
<dbReference type="OrthoDB" id="4152607at2759"/>
<dbReference type="AlphaFoldDB" id="A0A9P4T3E7"/>
<sequence>MTTTSPLKFQPDPFQLSQMPSLRDGYVPRFLYRIHTPDTYGHTSLSSITPQAVASGGVNATHDIFTWDRKAAAKLLNIQLRWWDYNDPYECNLVCWTSSLLFALQYGFHRARQDNPDRYDLSDVTLLIIDTRGMPKGVFVKDLELIAAFAKCSNPYCEKNLPFLQQLRQGSRGYYFGECLSQGHLKIAGICSQTTMQDLVKSGLFELVPEFENQASWTQWANRVIELRTPFHNAIDVNQSDPFEVRRAIVIAETCFPGRWALPVAVMLLALKPRMKKDRVILDAFASLYSGQ</sequence>
<dbReference type="Proteomes" id="UP000801428">
    <property type="component" value="Unassembled WGS sequence"/>
</dbReference>
<name>A0A9P4T3E7_CURKU</name>
<evidence type="ECO:0000313" key="2">
    <source>
        <dbReference type="Proteomes" id="UP000801428"/>
    </source>
</evidence>
<comment type="caution">
    <text evidence="1">The sequence shown here is derived from an EMBL/GenBank/DDBJ whole genome shotgun (WGS) entry which is preliminary data.</text>
</comment>
<dbReference type="EMBL" id="SWKU01000054">
    <property type="protein sequence ID" value="KAF2993356.1"/>
    <property type="molecule type" value="Genomic_DNA"/>
</dbReference>
<protein>
    <submittedName>
        <fullName evidence="1">Uncharacterized protein</fullName>
    </submittedName>
</protein>
<gene>
    <name evidence="1" type="ORF">E8E13_001338</name>
</gene>
<organism evidence="1 2">
    <name type="scientific">Curvularia kusanoi</name>
    <name type="common">Cochliobolus kusanoi</name>
    <dbReference type="NCBI Taxonomy" id="90978"/>
    <lineage>
        <taxon>Eukaryota</taxon>
        <taxon>Fungi</taxon>
        <taxon>Dikarya</taxon>
        <taxon>Ascomycota</taxon>
        <taxon>Pezizomycotina</taxon>
        <taxon>Dothideomycetes</taxon>
        <taxon>Pleosporomycetidae</taxon>
        <taxon>Pleosporales</taxon>
        <taxon>Pleosporineae</taxon>
        <taxon>Pleosporaceae</taxon>
        <taxon>Curvularia</taxon>
    </lineage>
</organism>
<accession>A0A9P4T3E7</accession>
<keyword evidence="2" id="KW-1185">Reference proteome</keyword>